<dbReference type="Gene3D" id="3.30.565.10">
    <property type="entry name" value="Histidine kinase-like ATPase, C-terminal domain"/>
    <property type="match status" value="1"/>
</dbReference>
<evidence type="ECO:0000313" key="8">
    <source>
        <dbReference type="Proteomes" id="UP000604475"/>
    </source>
</evidence>
<dbReference type="Proteomes" id="UP000604475">
    <property type="component" value="Unassembled WGS sequence"/>
</dbReference>
<evidence type="ECO:0000256" key="4">
    <source>
        <dbReference type="ARBA" id="ARBA00022777"/>
    </source>
</evidence>
<dbReference type="PANTHER" id="PTHR24421">
    <property type="entry name" value="NITRATE/NITRITE SENSOR PROTEIN NARX-RELATED"/>
    <property type="match status" value="1"/>
</dbReference>
<reference evidence="7" key="1">
    <citation type="submission" date="2020-12" db="EMBL/GenBank/DDBJ databases">
        <title>Genomic characterization of non-nitrogen-fixing Frankia strains.</title>
        <authorList>
            <person name="Carlos-Shanley C."/>
            <person name="Guerra T."/>
            <person name="Hahn D."/>
        </authorList>
    </citation>
    <scope>NUCLEOTIDE SEQUENCE</scope>
    <source>
        <strain evidence="7">CN6</strain>
    </source>
</reference>
<feature type="domain" description="Histidine kinase/HSP90-like ATPase" evidence="6">
    <location>
        <begin position="267"/>
        <end position="357"/>
    </location>
</feature>
<evidence type="ECO:0000256" key="5">
    <source>
        <dbReference type="ARBA" id="ARBA00023012"/>
    </source>
</evidence>
<keyword evidence="3" id="KW-0808">Transferase</keyword>
<accession>A0A937RH44</accession>
<dbReference type="CDD" id="cd16917">
    <property type="entry name" value="HATPase_UhpB-NarQ-NarX-like"/>
    <property type="match status" value="1"/>
</dbReference>
<keyword evidence="8" id="KW-1185">Reference proteome</keyword>
<dbReference type="SMART" id="SM00387">
    <property type="entry name" value="HATPase_c"/>
    <property type="match status" value="1"/>
</dbReference>
<gene>
    <name evidence="7" type="ORF">I7412_17235</name>
</gene>
<name>A0A937RH44_9ACTN</name>
<keyword evidence="5" id="KW-0902">Two-component regulatory system</keyword>
<evidence type="ECO:0000256" key="2">
    <source>
        <dbReference type="ARBA" id="ARBA00012438"/>
    </source>
</evidence>
<dbReference type="RefSeq" id="WP_202999242.1">
    <property type="nucleotide sequence ID" value="NZ_JADWYU010000196.1"/>
</dbReference>
<keyword evidence="4" id="KW-0418">Kinase</keyword>
<dbReference type="InterPro" id="IPR003594">
    <property type="entry name" value="HATPase_dom"/>
</dbReference>
<evidence type="ECO:0000256" key="1">
    <source>
        <dbReference type="ARBA" id="ARBA00000085"/>
    </source>
</evidence>
<dbReference type="PANTHER" id="PTHR24421:SF10">
    <property type="entry name" value="NITRATE_NITRITE SENSOR PROTEIN NARQ"/>
    <property type="match status" value="1"/>
</dbReference>
<dbReference type="InterPro" id="IPR036890">
    <property type="entry name" value="HATPase_C_sf"/>
</dbReference>
<dbReference type="SUPFAM" id="SSF55874">
    <property type="entry name" value="ATPase domain of HSP90 chaperone/DNA topoisomerase II/histidine kinase"/>
    <property type="match status" value="1"/>
</dbReference>
<evidence type="ECO:0000259" key="6">
    <source>
        <dbReference type="SMART" id="SM00387"/>
    </source>
</evidence>
<comment type="catalytic activity">
    <reaction evidence="1">
        <text>ATP + protein L-histidine = ADP + protein N-phospho-L-histidine.</text>
        <dbReference type="EC" id="2.7.13.3"/>
    </reaction>
</comment>
<protein>
    <recommendedName>
        <fullName evidence="2">histidine kinase</fullName>
        <ecNumber evidence="2">2.7.13.3</ecNumber>
    </recommendedName>
</protein>
<proteinExistence type="predicted"/>
<evidence type="ECO:0000256" key="3">
    <source>
        <dbReference type="ARBA" id="ARBA00022679"/>
    </source>
</evidence>
<dbReference type="AlphaFoldDB" id="A0A937RH44"/>
<organism evidence="7 8">
    <name type="scientific">Frankia nepalensis</name>
    <dbReference type="NCBI Taxonomy" id="1836974"/>
    <lineage>
        <taxon>Bacteria</taxon>
        <taxon>Bacillati</taxon>
        <taxon>Actinomycetota</taxon>
        <taxon>Actinomycetes</taxon>
        <taxon>Frankiales</taxon>
        <taxon>Frankiaceae</taxon>
        <taxon>Frankia</taxon>
    </lineage>
</organism>
<dbReference type="EC" id="2.7.13.3" evidence="2"/>
<dbReference type="GO" id="GO:0004673">
    <property type="term" value="F:protein histidine kinase activity"/>
    <property type="evidence" value="ECO:0007669"/>
    <property type="project" value="UniProtKB-EC"/>
</dbReference>
<dbReference type="Pfam" id="PF02518">
    <property type="entry name" value="HATPase_c"/>
    <property type="match status" value="1"/>
</dbReference>
<dbReference type="EMBL" id="JAEACQ010000196">
    <property type="protein sequence ID" value="MBL7628870.1"/>
    <property type="molecule type" value="Genomic_DNA"/>
</dbReference>
<sequence>MNTTSRLLRQSTRPTARGVRAALRTALRDRTLDVFYSIPGDAGYLDVDGWPVAASFVDDRGAGGPPAGRWRMTFPAERGEATAVVELASRRWARRRAVEAALAPTALWLCNVALRGGLQAQLARTAAARRQTGEVEAVVRLRLEHKLLADVQRQLADLEQSVAALGHGDDQLTEGPLAELLSEFQAGLRAARQATQEVAGGVEPAELRDRGLLPALCRTAARLGLAVTVDAGDGAGPPEGADPCHSARAAVDPGDPALLRADEVAPSTKRLMYFALTEALTNVAKHAGAARVVIRLRCDESWLTGEVADNGRGGATVRAGGGLDGLAERVHAMDGSLSLHSEPGRGTRLTVRLPLVARPPDGPG</sequence>
<comment type="caution">
    <text evidence="7">The sequence shown here is derived from an EMBL/GenBank/DDBJ whole genome shotgun (WGS) entry which is preliminary data.</text>
</comment>
<dbReference type="GO" id="GO:0000160">
    <property type="term" value="P:phosphorelay signal transduction system"/>
    <property type="evidence" value="ECO:0007669"/>
    <property type="project" value="UniProtKB-KW"/>
</dbReference>
<dbReference type="InterPro" id="IPR050482">
    <property type="entry name" value="Sensor_HK_TwoCompSys"/>
</dbReference>
<evidence type="ECO:0000313" key="7">
    <source>
        <dbReference type="EMBL" id="MBL7628870.1"/>
    </source>
</evidence>